<gene>
    <name evidence="2" type="ORF">BRAA07T30102Z</name>
</gene>
<sequence>MNLEFDDSIRMHPGVRRQERDKIRRCFIRLVDSKLDLHRNGPLNRLSIKCKDDVGPAPVIRWISKVLNRHVTELVLNISSHWSWPLSSEVDSSVTMCQEFWESCSVSSITLMRLTFRFKQMYSDAIADTYPNVNFPLLVEASLDLRMTHEQIGQAKLSDDDIAKEKEGTMVGNATVLLMGICNVKKLYLSDNTLEVLAFCCKPMPVYNNLVHLTIKTHPNVEWESLTALLKNCQNLETLVFEGLLHRYGMNCGSGECLCKPWEEEEVPTCLSSSPVKILEIMKFGDICEDEDMDKMMEQVEYFLETMPNLEQLIIHFETDIDEDVLEVLSQFQMVSREGLSKCKIQVISDNLNLSST</sequence>
<dbReference type="AlphaFoldDB" id="A0A3P6BG33"/>
<dbReference type="InterPro" id="IPR032675">
    <property type="entry name" value="LRR_dom_sf"/>
</dbReference>
<feature type="domain" description="FBD" evidence="1">
    <location>
        <begin position="269"/>
        <end position="348"/>
    </location>
</feature>
<dbReference type="EMBL" id="LR031574">
    <property type="protein sequence ID" value="VDC99593.1"/>
    <property type="molecule type" value="Genomic_DNA"/>
</dbReference>
<dbReference type="Gene3D" id="3.80.10.10">
    <property type="entry name" value="Ribonuclease Inhibitor"/>
    <property type="match status" value="1"/>
</dbReference>
<dbReference type="PANTHER" id="PTHR31293:SF16">
    <property type="entry name" value="RNI-LIKE SUPERFAMILY PROTEIN"/>
    <property type="match status" value="1"/>
</dbReference>
<dbReference type="InterPro" id="IPR055294">
    <property type="entry name" value="FBL60-like"/>
</dbReference>
<protein>
    <recommendedName>
        <fullName evidence="1">FBD domain-containing protein</fullName>
    </recommendedName>
</protein>
<evidence type="ECO:0000313" key="2">
    <source>
        <dbReference type="EMBL" id="VDC99593.1"/>
    </source>
</evidence>
<organism evidence="2">
    <name type="scientific">Brassica campestris</name>
    <name type="common">Field mustard</name>
    <dbReference type="NCBI Taxonomy" id="3711"/>
    <lineage>
        <taxon>Eukaryota</taxon>
        <taxon>Viridiplantae</taxon>
        <taxon>Streptophyta</taxon>
        <taxon>Embryophyta</taxon>
        <taxon>Tracheophyta</taxon>
        <taxon>Spermatophyta</taxon>
        <taxon>Magnoliopsida</taxon>
        <taxon>eudicotyledons</taxon>
        <taxon>Gunneridae</taxon>
        <taxon>Pentapetalae</taxon>
        <taxon>rosids</taxon>
        <taxon>malvids</taxon>
        <taxon>Brassicales</taxon>
        <taxon>Brassicaceae</taxon>
        <taxon>Brassiceae</taxon>
        <taxon>Brassica</taxon>
    </lineage>
</organism>
<dbReference type="InterPro" id="IPR006566">
    <property type="entry name" value="FBD"/>
</dbReference>
<dbReference type="SUPFAM" id="SSF52047">
    <property type="entry name" value="RNI-like"/>
    <property type="match status" value="1"/>
</dbReference>
<proteinExistence type="predicted"/>
<dbReference type="PANTHER" id="PTHR31293">
    <property type="entry name" value="RNI-LIKE SUPERFAMILY PROTEIN"/>
    <property type="match status" value="1"/>
</dbReference>
<dbReference type="SMART" id="SM00579">
    <property type="entry name" value="FBD"/>
    <property type="match status" value="1"/>
</dbReference>
<reference evidence="2" key="1">
    <citation type="submission" date="2018-11" db="EMBL/GenBank/DDBJ databases">
        <authorList>
            <consortium name="Genoscope - CEA"/>
            <person name="William W."/>
        </authorList>
    </citation>
    <scope>NUCLEOTIDE SEQUENCE</scope>
</reference>
<evidence type="ECO:0000259" key="1">
    <source>
        <dbReference type="SMART" id="SM00579"/>
    </source>
</evidence>
<accession>A0A3P6BG33</accession>
<name>A0A3P6BG33_BRACM</name>